<sequence>MTKGSVRKKKTVLPFRARHCSTFLRRMCGFSNFYRVFYIAIIFGSASTQNHGNSHNANLETLRFVHSIFRHGDRTAQTLFPTDVENTVETWTGGLGELTPLGIKQQYELGKFIKNRYRGFLSEKYSAKEIYVRSTSYNRTLMSATANLAGMYPPVGDQIWNQDLLWQPIPVHSVPREYDPALWMDKPCPTVSDLYKNKVLKSESYTRVERENADFLAFLSNKTGIKNLPLLDMWSVFDPLNCETIHNDTHKRPEWVTEDVYRKILDLYQISVTFYYNIPEIRRLRGALMFHEIADRFRQKAQNESFAQNLKYFAYSVHDTTQVALLENMNAYDGLVPTYAQAYFMELHEINGSYFVTVLKHNSTDSNQLFVVEIPSCGQLCDLKKFYELSLSNKPPDWNKECGLEDKNKLEEKTEELIGILAGLCILFFVLFIVFLAFYCRARRTNWAVLQE</sequence>
<keyword evidence="4" id="KW-0732">Signal</keyword>
<dbReference type="OMA" id="PRDKKVW"/>
<comment type="similarity">
    <text evidence="2">Belongs to the histidine acid phosphatase family.</text>
</comment>
<evidence type="ECO:0000256" key="8">
    <source>
        <dbReference type="SAM" id="Phobius"/>
    </source>
</evidence>
<dbReference type="CDD" id="cd07061">
    <property type="entry name" value="HP_HAP_like"/>
    <property type="match status" value="1"/>
</dbReference>
<keyword evidence="8" id="KW-1133">Transmembrane helix</keyword>
<dbReference type="PANTHER" id="PTHR11567:SF211">
    <property type="entry name" value="PROSTATIC ACID PHOSPHATASE"/>
    <property type="match status" value="1"/>
</dbReference>
<feature type="transmembrane region" description="Helical" evidence="8">
    <location>
        <begin position="417"/>
        <end position="440"/>
    </location>
</feature>
<evidence type="ECO:0000313" key="10">
    <source>
        <dbReference type="WBParaSite" id="nRc.2.0.1.t03652-RA"/>
    </source>
</evidence>
<dbReference type="Gene3D" id="3.40.50.1240">
    <property type="entry name" value="Phosphoglycerate mutase-like"/>
    <property type="match status" value="1"/>
</dbReference>
<evidence type="ECO:0000256" key="3">
    <source>
        <dbReference type="ARBA" id="ARBA00012646"/>
    </source>
</evidence>
<dbReference type="InterPro" id="IPR050645">
    <property type="entry name" value="Histidine_acid_phosphatase"/>
</dbReference>
<name>A0A915HQL1_ROMCU</name>
<keyword evidence="8" id="KW-0472">Membrane</keyword>
<evidence type="ECO:0000256" key="4">
    <source>
        <dbReference type="ARBA" id="ARBA00022729"/>
    </source>
</evidence>
<organism evidence="9 10">
    <name type="scientific">Romanomermis culicivorax</name>
    <name type="common">Nematode worm</name>
    <dbReference type="NCBI Taxonomy" id="13658"/>
    <lineage>
        <taxon>Eukaryota</taxon>
        <taxon>Metazoa</taxon>
        <taxon>Ecdysozoa</taxon>
        <taxon>Nematoda</taxon>
        <taxon>Enoplea</taxon>
        <taxon>Dorylaimia</taxon>
        <taxon>Mermithida</taxon>
        <taxon>Mermithoidea</taxon>
        <taxon>Mermithidae</taxon>
        <taxon>Romanomermis</taxon>
    </lineage>
</organism>
<keyword evidence="6" id="KW-1015">Disulfide bond</keyword>
<dbReference type="GO" id="GO:0003993">
    <property type="term" value="F:acid phosphatase activity"/>
    <property type="evidence" value="ECO:0007669"/>
    <property type="project" value="UniProtKB-EC"/>
</dbReference>
<dbReference type="PROSITE" id="PS00616">
    <property type="entry name" value="HIS_ACID_PHOSPHAT_1"/>
    <property type="match status" value="1"/>
</dbReference>
<comment type="catalytic activity">
    <reaction evidence="1">
        <text>a phosphate monoester + H2O = an alcohol + phosphate</text>
        <dbReference type="Rhea" id="RHEA:15017"/>
        <dbReference type="ChEBI" id="CHEBI:15377"/>
        <dbReference type="ChEBI" id="CHEBI:30879"/>
        <dbReference type="ChEBI" id="CHEBI:43474"/>
        <dbReference type="ChEBI" id="CHEBI:67140"/>
        <dbReference type="EC" id="3.1.3.2"/>
    </reaction>
</comment>
<dbReference type="SUPFAM" id="SSF53254">
    <property type="entry name" value="Phosphoglycerate mutase-like"/>
    <property type="match status" value="1"/>
</dbReference>
<dbReference type="AlphaFoldDB" id="A0A915HQL1"/>
<dbReference type="Pfam" id="PF00328">
    <property type="entry name" value="His_Phos_2"/>
    <property type="match status" value="1"/>
</dbReference>
<evidence type="ECO:0000256" key="7">
    <source>
        <dbReference type="ARBA" id="ARBA00023180"/>
    </source>
</evidence>
<keyword evidence="8" id="KW-0812">Transmembrane</keyword>
<dbReference type="WBParaSite" id="nRc.2.0.1.t03652-RA">
    <property type="protein sequence ID" value="nRc.2.0.1.t03652-RA"/>
    <property type="gene ID" value="nRc.2.0.1.g03652"/>
</dbReference>
<evidence type="ECO:0000313" key="9">
    <source>
        <dbReference type="Proteomes" id="UP000887565"/>
    </source>
</evidence>
<evidence type="ECO:0000256" key="1">
    <source>
        <dbReference type="ARBA" id="ARBA00000032"/>
    </source>
</evidence>
<keyword evidence="9" id="KW-1185">Reference proteome</keyword>
<dbReference type="InterPro" id="IPR029033">
    <property type="entry name" value="His_PPase_superfam"/>
</dbReference>
<accession>A0A915HQL1</accession>
<dbReference type="Proteomes" id="UP000887565">
    <property type="component" value="Unplaced"/>
</dbReference>
<evidence type="ECO:0000256" key="6">
    <source>
        <dbReference type="ARBA" id="ARBA00023157"/>
    </source>
</evidence>
<reference evidence="10" key="1">
    <citation type="submission" date="2022-11" db="UniProtKB">
        <authorList>
            <consortium name="WormBaseParasite"/>
        </authorList>
    </citation>
    <scope>IDENTIFICATION</scope>
</reference>
<protein>
    <recommendedName>
        <fullName evidence="3">acid phosphatase</fullName>
        <ecNumber evidence="3">3.1.3.2</ecNumber>
    </recommendedName>
</protein>
<evidence type="ECO:0000256" key="5">
    <source>
        <dbReference type="ARBA" id="ARBA00022801"/>
    </source>
</evidence>
<keyword evidence="7" id="KW-0325">Glycoprotein</keyword>
<dbReference type="InterPro" id="IPR000560">
    <property type="entry name" value="His_Pase_clade-2"/>
</dbReference>
<dbReference type="PANTHER" id="PTHR11567">
    <property type="entry name" value="ACID PHOSPHATASE-RELATED"/>
    <property type="match status" value="1"/>
</dbReference>
<dbReference type="InterPro" id="IPR033379">
    <property type="entry name" value="Acid_Pase_AS"/>
</dbReference>
<keyword evidence="5" id="KW-0378">Hydrolase</keyword>
<evidence type="ECO:0000256" key="2">
    <source>
        <dbReference type="ARBA" id="ARBA00005375"/>
    </source>
</evidence>
<proteinExistence type="inferred from homology"/>
<dbReference type="EC" id="3.1.3.2" evidence="3"/>